<dbReference type="OrthoDB" id="448051at2759"/>
<evidence type="ECO:0000256" key="2">
    <source>
        <dbReference type="ARBA" id="ARBA00008300"/>
    </source>
</evidence>
<feature type="compositionally biased region" description="Basic and acidic residues" evidence="5">
    <location>
        <begin position="15"/>
        <end position="24"/>
    </location>
</feature>
<accession>A0A9N9UNK9</accession>
<gene>
    <name evidence="6" type="ORF">CBYS24578_00004469</name>
</gene>
<evidence type="ECO:0000256" key="5">
    <source>
        <dbReference type="SAM" id="MobiDB-lite"/>
    </source>
</evidence>
<dbReference type="InterPro" id="IPR019363">
    <property type="entry name" value="LDAH"/>
</dbReference>
<dbReference type="GO" id="GO:0019915">
    <property type="term" value="P:lipid storage"/>
    <property type="evidence" value="ECO:0007669"/>
    <property type="project" value="InterPro"/>
</dbReference>
<reference evidence="6 7" key="2">
    <citation type="submission" date="2021-10" db="EMBL/GenBank/DDBJ databases">
        <authorList>
            <person name="Piombo E."/>
        </authorList>
    </citation>
    <scope>NUCLEOTIDE SEQUENCE [LARGE SCALE GENOMIC DNA]</scope>
</reference>
<protein>
    <recommendedName>
        <fullName evidence="8">Lipid droplet-associated hydrolase</fullName>
    </recommendedName>
</protein>
<reference evidence="7" key="1">
    <citation type="submission" date="2019-06" db="EMBL/GenBank/DDBJ databases">
        <authorList>
            <person name="Broberg M."/>
        </authorList>
    </citation>
    <scope>NUCLEOTIDE SEQUENCE [LARGE SCALE GENOMIC DNA]</scope>
</reference>
<dbReference type="AlphaFoldDB" id="A0A9N9UNK9"/>
<evidence type="ECO:0000313" key="7">
    <source>
        <dbReference type="Proteomes" id="UP000754883"/>
    </source>
</evidence>
<dbReference type="GO" id="GO:0005811">
    <property type="term" value="C:lipid droplet"/>
    <property type="evidence" value="ECO:0007669"/>
    <property type="project" value="UniProtKB-SubCell"/>
</dbReference>
<evidence type="ECO:0000256" key="1">
    <source>
        <dbReference type="ARBA" id="ARBA00004502"/>
    </source>
</evidence>
<sequence length="350" mass="39630">MAASQIQPPRSVFLRHREDESTPGEKTRRRALIYFICGNPGLIEFYEGFLAHLRELVSASASMRGVEVDLYGRNLLGFDDSDHHPPFSAPDNVPLDLEGQICSVYENVANVVRDEAKRRGGEGYGDVILMGHSVGAYIATEVMHRHLRDEEGWARHVRLRHGFLLFPTLTHIAASPSGRRMQLLRRVPLMDAYFHVLARGLLGVIPEAAVHWLVGRVVGVYGEGGMAAVLARWLKSRDGVWQAVHLGKSEMETIREEVWEERLWGMAAEGEEGESTGAPRFFILYGKEDHWVANHLRDEFIARRRKDGGETRIEVDEGDLPHAFCLKEEDYKQVAQTVLEWLEEIEDGRA</sequence>
<proteinExistence type="inferred from homology"/>
<keyword evidence="4" id="KW-0378">Hydrolase</keyword>
<organism evidence="6 7">
    <name type="scientific">Clonostachys byssicola</name>
    <dbReference type="NCBI Taxonomy" id="160290"/>
    <lineage>
        <taxon>Eukaryota</taxon>
        <taxon>Fungi</taxon>
        <taxon>Dikarya</taxon>
        <taxon>Ascomycota</taxon>
        <taxon>Pezizomycotina</taxon>
        <taxon>Sordariomycetes</taxon>
        <taxon>Hypocreomycetidae</taxon>
        <taxon>Hypocreales</taxon>
        <taxon>Bionectriaceae</taxon>
        <taxon>Clonostachys</taxon>
    </lineage>
</organism>
<dbReference type="PANTHER" id="PTHR13390:SF0">
    <property type="entry name" value="LIPID DROPLET-ASSOCIATED HYDROLASE"/>
    <property type="match status" value="1"/>
</dbReference>
<comment type="subcellular location">
    <subcellularLocation>
        <location evidence="1">Lipid droplet</location>
    </subcellularLocation>
</comment>
<dbReference type="EMBL" id="CABFNO020001523">
    <property type="protein sequence ID" value="CAG9993883.1"/>
    <property type="molecule type" value="Genomic_DNA"/>
</dbReference>
<comment type="caution">
    <text evidence="6">The sequence shown here is derived from an EMBL/GenBank/DDBJ whole genome shotgun (WGS) entry which is preliminary data.</text>
</comment>
<evidence type="ECO:0000256" key="4">
    <source>
        <dbReference type="ARBA" id="ARBA00022801"/>
    </source>
</evidence>
<dbReference type="Gene3D" id="3.40.50.1820">
    <property type="entry name" value="alpha/beta hydrolase"/>
    <property type="match status" value="1"/>
</dbReference>
<dbReference type="Pfam" id="PF10230">
    <property type="entry name" value="LIDHydrolase"/>
    <property type="match status" value="1"/>
</dbReference>
<feature type="region of interest" description="Disordered" evidence="5">
    <location>
        <begin position="1"/>
        <end position="24"/>
    </location>
</feature>
<dbReference type="GO" id="GO:0016298">
    <property type="term" value="F:lipase activity"/>
    <property type="evidence" value="ECO:0007669"/>
    <property type="project" value="InterPro"/>
</dbReference>
<name>A0A9N9UNK9_9HYPO</name>
<evidence type="ECO:0008006" key="8">
    <source>
        <dbReference type="Google" id="ProtNLM"/>
    </source>
</evidence>
<evidence type="ECO:0000256" key="3">
    <source>
        <dbReference type="ARBA" id="ARBA00022677"/>
    </source>
</evidence>
<dbReference type="PANTHER" id="PTHR13390">
    <property type="entry name" value="LIPASE"/>
    <property type="match status" value="1"/>
</dbReference>
<comment type="similarity">
    <text evidence="2">Belongs to the AB hydrolase superfamily. LDAH family.</text>
</comment>
<keyword evidence="3" id="KW-0551">Lipid droplet</keyword>
<dbReference type="Proteomes" id="UP000754883">
    <property type="component" value="Unassembled WGS sequence"/>
</dbReference>
<keyword evidence="7" id="KW-1185">Reference proteome</keyword>
<dbReference type="SUPFAM" id="SSF53474">
    <property type="entry name" value="alpha/beta-Hydrolases"/>
    <property type="match status" value="1"/>
</dbReference>
<evidence type="ECO:0000313" key="6">
    <source>
        <dbReference type="EMBL" id="CAG9993883.1"/>
    </source>
</evidence>
<dbReference type="InterPro" id="IPR029058">
    <property type="entry name" value="AB_hydrolase_fold"/>
</dbReference>